<reference evidence="1 2" key="1">
    <citation type="submission" date="2019-07" db="EMBL/GenBank/DDBJ databases">
        <authorList>
            <person name="Li J."/>
        </authorList>
    </citation>
    <scope>NUCLEOTIDE SEQUENCE [LARGE SCALE GENOMIC DNA]</scope>
    <source>
        <strain evidence="1 2">TKL69</strain>
    </source>
</reference>
<name>A0A516KJT0_9BACI</name>
<dbReference type="InterPro" id="IPR047705">
    <property type="entry name" value="AimR-like"/>
</dbReference>
<accession>A0A516KJT0</accession>
<dbReference type="OrthoDB" id="2692106at2"/>
<sequence>MKVPLHDWPVEESGGFHPFLIWKSKMYSPKEAITMAKEYCLRTTSESDMRVGLEFLYMNGFDHDLHNLIKKNIQSTNPLNRQWGHMYELQLARKNQTLSGPKLLERLQKMNVYSPELCILKNFLQIYIHYGAHHFGALSNYLDEQYELLKQVEDPFLHRLFETRLHEVLFIYYWKRNELVLARKHAFQVLNETFSLDRQANIHTNLALTYVLEDYEQSITHIEESIELAKYYHNDFLIRLNVNKNLPFIAAFNHKPKDITTEDLAEQAHLEIAKGNSIIAIQLLEKLPYESPFTLYYLGLAKQNKDLLKQSYYEFIEKRSDYFFSKLPLLALKSL</sequence>
<dbReference type="Proteomes" id="UP000315215">
    <property type="component" value="Chromosome"/>
</dbReference>
<organism evidence="1 2">
    <name type="scientific">Radiobacillus deserti</name>
    <dbReference type="NCBI Taxonomy" id="2594883"/>
    <lineage>
        <taxon>Bacteria</taxon>
        <taxon>Bacillati</taxon>
        <taxon>Bacillota</taxon>
        <taxon>Bacilli</taxon>
        <taxon>Bacillales</taxon>
        <taxon>Bacillaceae</taxon>
        <taxon>Radiobacillus</taxon>
    </lineage>
</organism>
<dbReference type="RefSeq" id="WP_143896361.1">
    <property type="nucleotide sequence ID" value="NZ_CP041666.1"/>
</dbReference>
<dbReference type="KEGG" id="aqt:FN924_16495"/>
<protein>
    <recommendedName>
        <fullName evidence="3">Tetratricopeptide repeat protein</fullName>
    </recommendedName>
</protein>
<dbReference type="AlphaFoldDB" id="A0A516KJT0"/>
<evidence type="ECO:0000313" key="1">
    <source>
        <dbReference type="EMBL" id="QDP41629.1"/>
    </source>
</evidence>
<evidence type="ECO:0008006" key="3">
    <source>
        <dbReference type="Google" id="ProtNLM"/>
    </source>
</evidence>
<proteinExistence type="predicted"/>
<keyword evidence="2" id="KW-1185">Reference proteome</keyword>
<dbReference type="NCBIfam" id="NF038310">
    <property type="entry name" value="lysogeny_AimR"/>
    <property type="match status" value="1"/>
</dbReference>
<gene>
    <name evidence="1" type="ORF">FN924_16495</name>
</gene>
<evidence type="ECO:0000313" key="2">
    <source>
        <dbReference type="Proteomes" id="UP000315215"/>
    </source>
</evidence>
<dbReference type="Pfam" id="PF22871">
    <property type="entry name" value="AimR"/>
    <property type="match status" value="1"/>
</dbReference>
<dbReference type="EMBL" id="CP041666">
    <property type="protein sequence ID" value="QDP41629.1"/>
    <property type="molecule type" value="Genomic_DNA"/>
</dbReference>